<dbReference type="RefSeq" id="WP_181799768.1">
    <property type="nucleotide sequence ID" value="NZ_QNRF01000001.1"/>
</dbReference>
<gene>
    <name evidence="1" type="ORF">DFP76_101220</name>
</gene>
<dbReference type="EMBL" id="QNRF01000001">
    <property type="protein sequence ID" value="RBO85944.1"/>
    <property type="molecule type" value="Genomic_DNA"/>
</dbReference>
<reference evidence="1 2" key="1">
    <citation type="submission" date="2018-06" db="EMBL/GenBank/DDBJ databases">
        <title>Genomic Encyclopedia of Type Strains, Phase III (KMG-III): the genomes of soil and plant-associated and newly described type strains.</title>
        <authorList>
            <person name="Whitman W."/>
        </authorList>
    </citation>
    <scope>NUCLEOTIDE SEQUENCE [LARGE SCALE GENOMIC DNA]</scope>
    <source>
        <strain evidence="1 2">CECT 7732</strain>
    </source>
</reference>
<keyword evidence="2" id="KW-1185">Reference proteome</keyword>
<organism evidence="1 2">
    <name type="scientific">Marinomonas aquiplantarum</name>
    <dbReference type="NCBI Taxonomy" id="491951"/>
    <lineage>
        <taxon>Bacteria</taxon>
        <taxon>Pseudomonadati</taxon>
        <taxon>Pseudomonadota</taxon>
        <taxon>Gammaproteobacteria</taxon>
        <taxon>Oceanospirillales</taxon>
        <taxon>Oceanospirillaceae</taxon>
        <taxon>Marinomonas</taxon>
    </lineage>
</organism>
<proteinExistence type="predicted"/>
<dbReference type="AlphaFoldDB" id="A0A366D910"/>
<name>A0A366D910_9GAMM</name>
<evidence type="ECO:0000313" key="1">
    <source>
        <dbReference type="EMBL" id="RBO85944.1"/>
    </source>
</evidence>
<sequence length="51" mass="5741">MPLNLLNARHLTTTSVVAAVCPKALSLSHWAQHFQAETVDLRYFFHSGWSS</sequence>
<evidence type="ECO:0000313" key="2">
    <source>
        <dbReference type="Proteomes" id="UP000252086"/>
    </source>
</evidence>
<accession>A0A366D910</accession>
<comment type="caution">
    <text evidence="1">The sequence shown here is derived from an EMBL/GenBank/DDBJ whole genome shotgun (WGS) entry which is preliminary data.</text>
</comment>
<protein>
    <submittedName>
        <fullName evidence="1">Uncharacterized protein</fullName>
    </submittedName>
</protein>
<dbReference type="Proteomes" id="UP000252086">
    <property type="component" value="Unassembled WGS sequence"/>
</dbReference>